<keyword evidence="3" id="KW-1185">Reference proteome</keyword>
<sequence>MPTTDPRIDEHIAKAGAFARPVLERFRALVHRQIPDCVEAIKWGMPHFTLGGKNVAGMAAFKKHVSVFFHNDDQPGGAGPFRKIADIDAFPDEGLVVDRLNAAVARLSASKVARSRVATKRVPSVPEAFAAALDTGGARSRFDGMAPGQRREYIEWIVEAKSDATREKRIAQATEWIAEGKPRNWKYKKS</sequence>
<organism evidence="2 3">
    <name type="scientific">Novosphingobium aromaticivorans (strain ATCC 700278 / DSM 12444 / CCUG 56034 / CIP 105152 / NBRC 16084 / F199)</name>
    <dbReference type="NCBI Taxonomy" id="279238"/>
    <lineage>
        <taxon>Bacteria</taxon>
        <taxon>Pseudomonadati</taxon>
        <taxon>Pseudomonadota</taxon>
        <taxon>Alphaproteobacteria</taxon>
        <taxon>Sphingomonadales</taxon>
        <taxon>Sphingomonadaceae</taxon>
        <taxon>Novosphingobium</taxon>
    </lineage>
</organism>
<evidence type="ECO:0000313" key="2">
    <source>
        <dbReference type="EMBL" id="ABD26413.1"/>
    </source>
</evidence>
<protein>
    <recommendedName>
        <fullName evidence="1">YdhG-like domain-containing protein</fullName>
    </recommendedName>
</protein>
<dbReference type="Pfam" id="PF13376">
    <property type="entry name" value="OmdA"/>
    <property type="match status" value="1"/>
</dbReference>
<reference evidence="3" key="1">
    <citation type="submission" date="2006-01" db="EMBL/GenBank/DDBJ databases">
        <title>Complete sequence of Novosphingobium aromaticivorans DSM 12444.</title>
        <authorList>
            <consortium name="US DOE Joint Genome Institute"/>
            <person name="Copeland A."/>
            <person name="Lucas S."/>
            <person name="Lapidus A."/>
            <person name="Barry K."/>
            <person name="Detter J.C."/>
            <person name="Glavina T."/>
            <person name="Hammon N."/>
            <person name="Israni S."/>
            <person name="Pitluck S."/>
            <person name="Chain P."/>
            <person name="Malfatti S."/>
            <person name="Shin M."/>
            <person name="Vergez L."/>
            <person name="Schmutz J."/>
            <person name="Larimer F."/>
            <person name="Land M."/>
            <person name="Kyrpides N."/>
            <person name="Ivanova N."/>
            <person name="Fredrickson J."/>
            <person name="Balkwill D."/>
            <person name="Romine M.F."/>
            <person name="Richardson P."/>
        </authorList>
    </citation>
    <scope>NUCLEOTIDE SEQUENCE [LARGE SCALE GENOMIC DNA]</scope>
    <source>
        <strain evidence="3">ATCC 700278 / DSM 12444 / CCUG 56034 / CIP 105152 / NBRC 16084 / F199</strain>
    </source>
</reference>
<dbReference type="SUPFAM" id="SSF159888">
    <property type="entry name" value="YdhG-like"/>
    <property type="match status" value="1"/>
</dbReference>
<dbReference type="Gene3D" id="3.90.1150.200">
    <property type="match status" value="1"/>
</dbReference>
<dbReference type="HOGENOM" id="CLU_116201_0_0_5"/>
<dbReference type="STRING" id="279238.Saro_1973"/>
<feature type="domain" description="YdhG-like" evidence="1">
    <location>
        <begin position="20"/>
        <end position="71"/>
    </location>
</feature>
<dbReference type="Proteomes" id="UP000009134">
    <property type="component" value="Chromosome"/>
</dbReference>
<dbReference type="EMBL" id="CP000248">
    <property type="protein sequence ID" value="ABD26413.1"/>
    <property type="molecule type" value="Genomic_DNA"/>
</dbReference>
<proteinExistence type="predicted"/>
<accession>Q2G6W0</accession>
<dbReference type="AlphaFoldDB" id="Q2G6W0"/>
<dbReference type="RefSeq" id="WP_011445622.1">
    <property type="nucleotide sequence ID" value="NC_007794.1"/>
</dbReference>
<gene>
    <name evidence="2" type="ordered locus">Saro_1973</name>
</gene>
<dbReference type="Pfam" id="PF08818">
    <property type="entry name" value="DUF1801"/>
    <property type="match status" value="1"/>
</dbReference>
<dbReference type="eggNOG" id="COG4430">
    <property type="taxonomic scope" value="Bacteria"/>
</dbReference>
<evidence type="ECO:0000313" key="3">
    <source>
        <dbReference type="Proteomes" id="UP000009134"/>
    </source>
</evidence>
<dbReference type="KEGG" id="nar:Saro_1973"/>
<dbReference type="InterPro" id="IPR014922">
    <property type="entry name" value="YdhG-like"/>
</dbReference>
<evidence type="ECO:0000259" key="1">
    <source>
        <dbReference type="Pfam" id="PF08818"/>
    </source>
</evidence>
<name>Q2G6W0_NOVAD</name>